<organism evidence="10 11">
    <name type="scientific">Paenibacillus lutrae</name>
    <dbReference type="NCBI Taxonomy" id="2078573"/>
    <lineage>
        <taxon>Bacteria</taxon>
        <taxon>Bacillati</taxon>
        <taxon>Bacillota</taxon>
        <taxon>Bacilli</taxon>
        <taxon>Bacillales</taxon>
        <taxon>Paenibacillaceae</taxon>
        <taxon>Paenibacillus</taxon>
    </lineage>
</organism>
<feature type="transmembrane region" description="Helical" evidence="8">
    <location>
        <begin position="204"/>
        <end position="229"/>
    </location>
</feature>
<comment type="caution">
    <text evidence="10">The sequence shown here is derived from an EMBL/GenBank/DDBJ whole genome shotgun (WGS) entry which is preliminary data.</text>
</comment>
<feature type="transmembrane region" description="Helical" evidence="8">
    <location>
        <begin position="303"/>
        <end position="323"/>
    </location>
</feature>
<dbReference type="Gene3D" id="1.20.5.1930">
    <property type="match status" value="1"/>
</dbReference>
<dbReference type="SMART" id="SM00387">
    <property type="entry name" value="HATPase_c"/>
    <property type="match status" value="1"/>
</dbReference>
<sequence length="775" mass="89747">MKINKKWMILFLIVIIFLQVAFLKVAYRYPYLGILVEQNANHQWYIAGLEKISIGEKLGFQEKDIVVAIDGQDPSKHSTVKNYYSIEQADSITILRDGKEVVFSTKEYATSMTIDILSLVGEIFAFIFAYFLYTRISNSKSAVMLSFVFSNIALIFMAIGASTRADVLAKGITMILVACLPFVFLHFLILFFKEKSSFSMPTYFMKYVYMVLSFFTFIQAIMFLPYANIQYYLTIYYGTMFIFVLGFSSNIILLIYLYNKYRKTNDYLFTVIKTVIIALTISFFPLVFLTFIPRIVFQQELAFSYYSGWFVLVFPVVFGYLIMSKQLYDLDIILRRIYSTAVISILPSVVLVAVNYFIFQKDASAKHLVISFTTTMVVLTFVTYSLEYFATRLEKVMFPRKYHLQNSLKKIATDLGSITNFRELKDIVLVDIVDTLQVFGGAIVIQYASGNLEIISEGNIDEKEVKRRFISNEWFDSEYTRTLIKGHEEYISYLVMTKKKTNTFMNREENQWLNLIISYLSVSLENLYLIRKLNMKLLELASELPNQEGSSDYVWFRKTMFDLQEKERTRIATDLHDTTMQDIFFVQRKLKNLQKQMLNPDDHRLLKDILNHLELINMNLRQCCFELNPYLLKNIGLVRALQNLVDTESGIGDYEIQFSTEGKTTAMENLDYDAKRHIFRVIQELITNAKKHSQASKLFIQLRASGEEVVIHYEDDGVGFQQELAGRKTVGRSGMGIEQMKGRVLHLNGNFKMDTMSGKGVEVTIHIPIKEGLLT</sequence>
<dbReference type="OrthoDB" id="9781904at2"/>
<feature type="transmembrane region" description="Helical" evidence="8">
    <location>
        <begin position="167"/>
        <end position="192"/>
    </location>
</feature>
<evidence type="ECO:0000313" key="10">
    <source>
        <dbReference type="EMBL" id="MVP00900.1"/>
    </source>
</evidence>
<dbReference type="CDD" id="cd16917">
    <property type="entry name" value="HATPase_UhpB-NarQ-NarX-like"/>
    <property type="match status" value="1"/>
</dbReference>
<keyword evidence="7" id="KW-0902">Two-component regulatory system</keyword>
<evidence type="ECO:0000256" key="5">
    <source>
        <dbReference type="ARBA" id="ARBA00022777"/>
    </source>
</evidence>
<keyword evidence="6" id="KW-0067">ATP-binding</keyword>
<name>A0A7X3FJP5_9BACL</name>
<dbReference type="InterPro" id="IPR011712">
    <property type="entry name" value="Sig_transdc_His_kin_sub3_dim/P"/>
</dbReference>
<dbReference type="EC" id="2.7.13.3" evidence="2"/>
<dbReference type="PROSITE" id="PS50109">
    <property type="entry name" value="HIS_KIN"/>
    <property type="match status" value="1"/>
</dbReference>
<feature type="transmembrane region" description="Helical" evidence="8">
    <location>
        <begin position="512"/>
        <end position="530"/>
    </location>
</feature>
<feature type="transmembrane region" description="Helical" evidence="8">
    <location>
        <begin position="7"/>
        <end position="27"/>
    </location>
</feature>
<proteinExistence type="predicted"/>
<keyword evidence="8" id="KW-0472">Membrane</keyword>
<dbReference type="PANTHER" id="PTHR24421">
    <property type="entry name" value="NITRATE/NITRITE SENSOR PROTEIN NARX-RELATED"/>
    <property type="match status" value="1"/>
</dbReference>
<evidence type="ECO:0000259" key="9">
    <source>
        <dbReference type="PROSITE" id="PS50109"/>
    </source>
</evidence>
<feature type="transmembrane region" description="Helical" evidence="8">
    <location>
        <begin position="270"/>
        <end position="297"/>
    </location>
</feature>
<dbReference type="InterPro" id="IPR036034">
    <property type="entry name" value="PDZ_sf"/>
</dbReference>
<evidence type="ECO:0000256" key="8">
    <source>
        <dbReference type="SAM" id="Phobius"/>
    </source>
</evidence>
<feature type="transmembrane region" description="Helical" evidence="8">
    <location>
        <begin position="235"/>
        <end position="258"/>
    </location>
</feature>
<dbReference type="InterPro" id="IPR005467">
    <property type="entry name" value="His_kinase_dom"/>
</dbReference>
<dbReference type="PANTHER" id="PTHR24421:SF60">
    <property type="entry name" value="SENSOR HISTIDINE KINASE COMP"/>
    <property type="match status" value="1"/>
</dbReference>
<evidence type="ECO:0000256" key="4">
    <source>
        <dbReference type="ARBA" id="ARBA00022741"/>
    </source>
</evidence>
<evidence type="ECO:0000256" key="2">
    <source>
        <dbReference type="ARBA" id="ARBA00012438"/>
    </source>
</evidence>
<dbReference type="Pfam" id="PF02518">
    <property type="entry name" value="HATPase_c"/>
    <property type="match status" value="1"/>
</dbReference>
<dbReference type="InterPro" id="IPR003594">
    <property type="entry name" value="HATPase_dom"/>
</dbReference>
<dbReference type="SUPFAM" id="SSF55874">
    <property type="entry name" value="ATPase domain of HSP90 chaperone/DNA topoisomerase II/histidine kinase"/>
    <property type="match status" value="1"/>
</dbReference>
<feature type="transmembrane region" description="Helical" evidence="8">
    <location>
        <begin position="142"/>
        <end position="161"/>
    </location>
</feature>
<evidence type="ECO:0000256" key="7">
    <source>
        <dbReference type="ARBA" id="ARBA00023012"/>
    </source>
</evidence>
<feature type="transmembrane region" description="Helical" evidence="8">
    <location>
        <begin position="112"/>
        <end position="133"/>
    </location>
</feature>
<keyword evidence="4" id="KW-0547">Nucleotide-binding</keyword>
<comment type="catalytic activity">
    <reaction evidence="1">
        <text>ATP + protein L-histidine = ADP + protein N-phospho-L-histidine.</text>
        <dbReference type="EC" id="2.7.13.3"/>
    </reaction>
</comment>
<dbReference type="Proteomes" id="UP000490800">
    <property type="component" value="Unassembled WGS sequence"/>
</dbReference>
<evidence type="ECO:0000256" key="6">
    <source>
        <dbReference type="ARBA" id="ARBA00022840"/>
    </source>
</evidence>
<keyword evidence="11" id="KW-1185">Reference proteome</keyword>
<keyword evidence="3" id="KW-0808">Transferase</keyword>
<feature type="transmembrane region" description="Helical" evidence="8">
    <location>
        <begin position="370"/>
        <end position="390"/>
    </location>
</feature>
<feature type="transmembrane region" description="Helical" evidence="8">
    <location>
        <begin position="335"/>
        <end position="358"/>
    </location>
</feature>
<dbReference type="AlphaFoldDB" id="A0A7X3FJP5"/>
<dbReference type="Gene3D" id="3.30.565.10">
    <property type="entry name" value="Histidine kinase-like ATPase, C-terminal domain"/>
    <property type="match status" value="1"/>
</dbReference>
<dbReference type="GO" id="GO:0000155">
    <property type="term" value="F:phosphorelay sensor kinase activity"/>
    <property type="evidence" value="ECO:0007669"/>
    <property type="project" value="InterPro"/>
</dbReference>
<keyword evidence="5" id="KW-0418">Kinase</keyword>
<dbReference type="GO" id="GO:0005524">
    <property type="term" value="F:ATP binding"/>
    <property type="evidence" value="ECO:0007669"/>
    <property type="project" value="UniProtKB-KW"/>
</dbReference>
<evidence type="ECO:0000256" key="1">
    <source>
        <dbReference type="ARBA" id="ARBA00000085"/>
    </source>
</evidence>
<dbReference type="GO" id="GO:0046983">
    <property type="term" value="F:protein dimerization activity"/>
    <property type="evidence" value="ECO:0007669"/>
    <property type="project" value="InterPro"/>
</dbReference>
<dbReference type="Gene3D" id="2.30.42.10">
    <property type="match status" value="1"/>
</dbReference>
<dbReference type="InterPro" id="IPR036890">
    <property type="entry name" value="HATPase_C_sf"/>
</dbReference>
<dbReference type="SUPFAM" id="SSF50156">
    <property type="entry name" value="PDZ domain-like"/>
    <property type="match status" value="1"/>
</dbReference>
<evidence type="ECO:0000313" key="11">
    <source>
        <dbReference type="Proteomes" id="UP000490800"/>
    </source>
</evidence>
<accession>A0A7X3FJP5</accession>
<gene>
    <name evidence="10" type="ORF">EDM21_15425</name>
</gene>
<evidence type="ECO:0000256" key="3">
    <source>
        <dbReference type="ARBA" id="ARBA00022679"/>
    </source>
</evidence>
<dbReference type="GO" id="GO:0016020">
    <property type="term" value="C:membrane"/>
    <property type="evidence" value="ECO:0007669"/>
    <property type="project" value="InterPro"/>
</dbReference>
<dbReference type="InterPro" id="IPR050482">
    <property type="entry name" value="Sensor_HK_TwoCompSys"/>
</dbReference>
<dbReference type="EMBL" id="RHLK01000008">
    <property type="protein sequence ID" value="MVP00900.1"/>
    <property type="molecule type" value="Genomic_DNA"/>
</dbReference>
<keyword evidence="8" id="KW-1133">Transmembrane helix</keyword>
<reference evidence="10 11" key="1">
    <citation type="journal article" date="2019" name="Microorganisms">
        <title>Paenibacillus lutrae sp. nov., A Chitinolytic Species Isolated from A River Otter in Castril Natural Park, Granada, Spain.</title>
        <authorList>
            <person name="Rodriguez M."/>
            <person name="Reina J.C."/>
            <person name="Bejar V."/>
            <person name="Llamas I."/>
        </authorList>
    </citation>
    <scope>NUCLEOTIDE SEQUENCE [LARGE SCALE GENOMIC DNA]</scope>
    <source>
        <strain evidence="10 11">N10</strain>
    </source>
</reference>
<feature type="domain" description="Histidine kinase" evidence="9">
    <location>
        <begin position="678"/>
        <end position="771"/>
    </location>
</feature>
<keyword evidence="8" id="KW-0812">Transmembrane</keyword>
<dbReference type="Pfam" id="PF07730">
    <property type="entry name" value="HisKA_3"/>
    <property type="match status" value="1"/>
</dbReference>
<protein>
    <recommendedName>
        <fullName evidence="2">histidine kinase</fullName>
        <ecNumber evidence="2">2.7.13.3</ecNumber>
    </recommendedName>
</protein>